<evidence type="ECO:0000313" key="1">
    <source>
        <dbReference type="EMBL" id="CAE7413816.1"/>
    </source>
</evidence>
<gene>
    <name evidence="1" type="primary">gly-6</name>
    <name evidence="1" type="ORF">SNEC2469_LOCUS11374</name>
</gene>
<dbReference type="AlphaFoldDB" id="A0A812R123"/>
<keyword evidence="2" id="KW-1185">Reference proteome</keyword>
<comment type="caution">
    <text evidence="1">The sequence shown here is derived from an EMBL/GenBank/DDBJ whole genome shotgun (WGS) entry which is preliminary data.</text>
</comment>
<proteinExistence type="predicted"/>
<dbReference type="Proteomes" id="UP000601435">
    <property type="component" value="Unassembled WGS sequence"/>
</dbReference>
<sequence length="140" mass="15550">MDNLKSVTLQHFAGSATTHPCKTEPQSCKPASLSGVLVEFRRLDSCAGVASARGLRRSLRRGFLCSVYVVKERCLGFYDGLADILNCQKRRQLQWRRECCVASFRTNSGALAAARTTKPMVYDFTEFQHGEPSDSLPEAD</sequence>
<organism evidence="1 2">
    <name type="scientific">Symbiodinium necroappetens</name>
    <dbReference type="NCBI Taxonomy" id="1628268"/>
    <lineage>
        <taxon>Eukaryota</taxon>
        <taxon>Sar</taxon>
        <taxon>Alveolata</taxon>
        <taxon>Dinophyceae</taxon>
        <taxon>Suessiales</taxon>
        <taxon>Symbiodiniaceae</taxon>
        <taxon>Symbiodinium</taxon>
    </lineage>
</organism>
<reference evidence="1" key="1">
    <citation type="submission" date="2021-02" db="EMBL/GenBank/DDBJ databases">
        <authorList>
            <person name="Dougan E. K."/>
            <person name="Rhodes N."/>
            <person name="Thang M."/>
            <person name="Chan C."/>
        </authorList>
    </citation>
    <scope>NUCLEOTIDE SEQUENCE</scope>
</reference>
<dbReference type="EMBL" id="CAJNJA010018043">
    <property type="protein sequence ID" value="CAE7413816.1"/>
    <property type="molecule type" value="Genomic_DNA"/>
</dbReference>
<protein>
    <submittedName>
        <fullName evidence="1">Gly-6 protein</fullName>
    </submittedName>
</protein>
<evidence type="ECO:0000313" key="2">
    <source>
        <dbReference type="Proteomes" id="UP000601435"/>
    </source>
</evidence>
<name>A0A812R123_9DINO</name>
<accession>A0A812R123</accession>